<dbReference type="AlphaFoldDB" id="A0A368TUN5"/>
<protein>
    <submittedName>
        <fullName evidence="1">Uncharacterized protein</fullName>
    </submittedName>
</protein>
<evidence type="ECO:0000313" key="2">
    <source>
        <dbReference type="Proteomes" id="UP000252405"/>
    </source>
</evidence>
<reference evidence="1 2" key="1">
    <citation type="submission" date="2018-07" db="EMBL/GenBank/DDBJ databases">
        <title>Halomonas montanilacus sp. nov., isolated from Lake Pengyan on Tibetan Plateau.</title>
        <authorList>
            <person name="Lu H."/>
            <person name="Xing P."/>
            <person name="Wu Q."/>
        </authorList>
    </citation>
    <scope>NUCLEOTIDE SEQUENCE [LARGE SCALE GENOMIC DNA]</scope>
    <source>
        <strain evidence="1 2">PYC7W</strain>
    </source>
</reference>
<evidence type="ECO:0000313" key="1">
    <source>
        <dbReference type="EMBL" id="RCV88360.1"/>
    </source>
</evidence>
<proteinExistence type="predicted"/>
<gene>
    <name evidence="1" type="ORF">DU505_13805</name>
</gene>
<comment type="caution">
    <text evidence="1">The sequence shown here is derived from an EMBL/GenBank/DDBJ whole genome shotgun (WGS) entry which is preliminary data.</text>
</comment>
<organism evidence="1 2">
    <name type="scientific">Billgrantia montanilacus</name>
    <dbReference type="NCBI Taxonomy" id="2282305"/>
    <lineage>
        <taxon>Bacteria</taxon>
        <taxon>Pseudomonadati</taxon>
        <taxon>Pseudomonadota</taxon>
        <taxon>Gammaproteobacteria</taxon>
        <taxon>Oceanospirillales</taxon>
        <taxon>Halomonadaceae</taxon>
        <taxon>Billgrantia</taxon>
    </lineage>
</organism>
<accession>A0A368TUN5</accession>
<keyword evidence="2" id="KW-1185">Reference proteome</keyword>
<name>A0A368TUN5_9GAMM</name>
<sequence length="66" mass="7138">MQRLGIAQRTQAVTLSDLSSLKGAVVMNSWTPGIAVHRIGPVSVPVEPTFLELLHEAYQAEPLESP</sequence>
<dbReference type="OrthoDB" id="8912228at2"/>
<dbReference type="EMBL" id="QPII01000010">
    <property type="protein sequence ID" value="RCV88360.1"/>
    <property type="molecule type" value="Genomic_DNA"/>
</dbReference>
<dbReference type="Proteomes" id="UP000252405">
    <property type="component" value="Unassembled WGS sequence"/>
</dbReference>